<gene>
    <name evidence="1" type="ORF">HMPREF0536_10881</name>
</gene>
<dbReference type="Proteomes" id="UP000004335">
    <property type="component" value="Unassembled WGS sequence"/>
</dbReference>
<proteinExistence type="predicted"/>
<dbReference type="EMBL" id="ACGX02000006">
    <property type="protein sequence ID" value="EGC15232.1"/>
    <property type="molecule type" value="Genomic_DNA"/>
</dbReference>
<reference evidence="1 2" key="1">
    <citation type="submission" date="2011-01" db="EMBL/GenBank/DDBJ databases">
        <authorList>
            <person name="Muzny D."/>
            <person name="Qin X."/>
            <person name="Buhay C."/>
            <person name="Dugan-Rocha S."/>
            <person name="Ding Y."/>
            <person name="Chen G."/>
            <person name="Hawes A."/>
            <person name="Holder M."/>
            <person name="Jhangiani S."/>
            <person name="Johnson A."/>
            <person name="Khan Z."/>
            <person name="Li Z."/>
            <person name="Liu W."/>
            <person name="Liu X."/>
            <person name="Perez L."/>
            <person name="Shen H."/>
            <person name="Wang Q."/>
            <person name="Watt J."/>
            <person name="Xi L."/>
            <person name="Xin Y."/>
            <person name="Zhou J."/>
            <person name="Deng J."/>
            <person name="Jiang H."/>
            <person name="Liu Y."/>
            <person name="Qu J."/>
            <person name="Song X.-Z."/>
            <person name="Zhang L."/>
            <person name="Villasana D."/>
            <person name="Johnson A."/>
            <person name="Liu J."/>
            <person name="Liyanage D."/>
            <person name="Lorensuhewa L."/>
            <person name="Robinson T."/>
            <person name="Song A."/>
            <person name="Song B.-B."/>
            <person name="Dinh H."/>
            <person name="Thornton R."/>
            <person name="Coyle M."/>
            <person name="Francisco L."/>
            <person name="Jackson L."/>
            <person name="Javaid M."/>
            <person name="Korchina V."/>
            <person name="Kovar C."/>
            <person name="Mata R."/>
            <person name="Mathew T."/>
            <person name="Ngo R."/>
            <person name="Nguyen L."/>
            <person name="Nguyen N."/>
            <person name="Okwuonu G."/>
            <person name="Ongeri F."/>
            <person name="Pham C."/>
            <person name="Simmons D."/>
            <person name="Wilczek-Boney K."/>
            <person name="Hale W."/>
            <person name="Jakkamsetti A."/>
            <person name="Pham P."/>
            <person name="Ruth R."/>
            <person name="San Lucas F."/>
            <person name="Warren J."/>
            <person name="Zhang J."/>
            <person name="Zhao Z."/>
            <person name="Zhou C."/>
            <person name="Zhu D."/>
            <person name="Lee S."/>
            <person name="Bess C."/>
            <person name="Blankenburg K."/>
            <person name="Forbes L."/>
            <person name="Fu Q."/>
            <person name="Gubbala S."/>
            <person name="Hirani K."/>
            <person name="Jayaseelan J.C."/>
            <person name="Lara F."/>
            <person name="Munidasa M."/>
            <person name="Palculict T."/>
            <person name="Patil S."/>
            <person name="Pu L.-L."/>
            <person name="Saada N."/>
            <person name="Tang L."/>
            <person name="Weissenberger G."/>
            <person name="Zhu Y."/>
            <person name="Hemphill L."/>
            <person name="Shang Y."/>
            <person name="Youmans B."/>
            <person name="Ayvaz T."/>
            <person name="Ross M."/>
            <person name="Santibanez J."/>
            <person name="Aqrawi P."/>
            <person name="Gross S."/>
            <person name="Joshi V."/>
            <person name="Fowler G."/>
            <person name="Nazareth L."/>
            <person name="Reid J."/>
            <person name="Worley K."/>
            <person name="Petrosino J."/>
            <person name="Highlander S."/>
            <person name="Gibbs R."/>
        </authorList>
    </citation>
    <scope>NUCLEOTIDE SEQUENCE [LARGE SCALE GENOMIC DNA]</scope>
    <source>
        <strain evidence="1 2">MM4-1A</strain>
    </source>
</reference>
<protein>
    <submittedName>
        <fullName evidence="1">Uncharacterized protein</fullName>
    </submittedName>
</protein>
<comment type="caution">
    <text evidence="1">The sequence shown here is derived from an EMBL/GenBank/DDBJ whole genome shotgun (WGS) entry which is preliminary data.</text>
</comment>
<sequence>MIANNIIRERDRSQIRLHDHAPLLLLKDNPENKSDDNCKNSNNRCIGKMFTLSWFN</sequence>
<dbReference type="AlphaFoldDB" id="A0A828RHP6"/>
<evidence type="ECO:0000313" key="2">
    <source>
        <dbReference type="Proteomes" id="UP000004335"/>
    </source>
</evidence>
<accession>A0A828RHP6</accession>
<evidence type="ECO:0000313" key="1">
    <source>
        <dbReference type="EMBL" id="EGC15232.1"/>
    </source>
</evidence>
<organism evidence="1 2">
    <name type="scientific">Limosilactobacillus reuteri MM4-1A</name>
    <dbReference type="NCBI Taxonomy" id="548485"/>
    <lineage>
        <taxon>Bacteria</taxon>
        <taxon>Bacillati</taxon>
        <taxon>Bacillota</taxon>
        <taxon>Bacilli</taxon>
        <taxon>Lactobacillales</taxon>
        <taxon>Lactobacillaceae</taxon>
        <taxon>Limosilactobacillus</taxon>
    </lineage>
</organism>
<name>A0A828RHP6_LIMRT</name>